<reference evidence="9 10" key="1">
    <citation type="submission" date="2021-01" db="EMBL/GenBank/DDBJ databases">
        <title>Paenibacillus sp.nov. isolated from the rhizosphere soil of tomato plant.</title>
        <authorList>
            <person name="Thin K.K."/>
            <person name="Zhang X."/>
            <person name="He S."/>
        </authorList>
    </citation>
    <scope>NUCLEOTIDE SEQUENCE [LARGE SCALE GENOMIC DNA]</scope>
    <source>
        <strain evidence="9 10">DXFW5</strain>
    </source>
</reference>
<accession>A0ABS2H2J8</accession>
<evidence type="ECO:0000256" key="2">
    <source>
        <dbReference type="ARBA" id="ARBA00004141"/>
    </source>
</evidence>
<evidence type="ECO:0000256" key="5">
    <source>
        <dbReference type="ARBA" id="ARBA00022989"/>
    </source>
</evidence>
<feature type="transmembrane region" description="Helical" evidence="7">
    <location>
        <begin position="145"/>
        <end position="163"/>
    </location>
</feature>
<gene>
    <name evidence="9" type="ORF">IM700_002800</name>
</gene>
<dbReference type="EMBL" id="JADCNN020000002">
    <property type="protein sequence ID" value="MBM6994588.1"/>
    <property type="molecule type" value="Genomic_DNA"/>
</dbReference>
<proteinExistence type="inferred from homology"/>
<comment type="caution">
    <text evidence="9">The sequence shown here is derived from an EMBL/GenBank/DDBJ whole genome shotgun (WGS) entry which is preliminary data.</text>
</comment>
<feature type="transmembrane region" description="Helical" evidence="7">
    <location>
        <begin position="112"/>
        <end position="133"/>
    </location>
</feature>
<feature type="transmembrane region" description="Helical" evidence="7">
    <location>
        <begin position="34"/>
        <end position="58"/>
    </location>
</feature>
<dbReference type="RefSeq" id="WP_193416711.1">
    <property type="nucleotide sequence ID" value="NZ_JADCNN020000002.1"/>
</dbReference>
<organism evidence="9 10">
    <name type="scientific">Paenibacillus rhizolycopersici</name>
    <dbReference type="NCBI Taxonomy" id="2780073"/>
    <lineage>
        <taxon>Bacteria</taxon>
        <taxon>Bacillati</taxon>
        <taxon>Bacillota</taxon>
        <taxon>Bacilli</taxon>
        <taxon>Bacillales</taxon>
        <taxon>Paenibacillaceae</taxon>
        <taxon>Paenibacillus</taxon>
    </lineage>
</organism>
<dbReference type="Proteomes" id="UP001516620">
    <property type="component" value="Unassembled WGS sequence"/>
</dbReference>
<dbReference type="InterPro" id="IPR008915">
    <property type="entry name" value="Peptidase_M50"/>
</dbReference>
<evidence type="ECO:0000256" key="4">
    <source>
        <dbReference type="ARBA" id="ARBA00022692"/>
    </source>
</evidence>
<name>A0ABS2H2J8_9BACL</name>
<evidence type="ECO:0000256" key="1">
    <source>
        <dbReference type="ARBA" id="ARBA00001947"/>
    </source>
</evidence>
<evidence type="ECO:0000313" key="9">
    <source>
        <dbReference type="EMBL" id="MBM6994588.1"/>
    </source>
</evidence>
<evidence type="ECO:0000256" key="6">
    <source>
        <dbReference type="ARBA" id="ARBA00023136"/>
    </source>
</evidence>
<sequence>MNRLLKPLPLLLMMSLLCVLGAFLAPVTEKLFSLLLDILLAFLFAIFVHESGHLLVGLSFGLKPEEMIVGPFRLLFTGRTLSFQPNKNWQRFGGTMRFSPCSTKLTEIARKWSWMALGGPAFSLLTALLILVIHRSSHPLTELFIWFSFALGAATLVPLTNGVNPSDGKLFMLLRQRSARAERLMAGVILQKSYLSEKRPCEWNSEVIASAARLLNDLSERSPEQLADEAELRMYLYLHFADTGQPEDALTYIRPISQSNHPIASIPVTRLMIDSLYACHLLLNPSGFHIQGNAQAIVEAMPDKEPYSYHKAWAALMSVQGENEKAAKHLSQARSLLERWFKPFGTYHFEQAILSRIERLSYPPPSDQTNVKKPAATNT</sequence>
<evidence type="ECO:0000256" key="7">
    <source>
        <dbReference type="SAM" id="Phobius"/>
    </source>
</evidence>
<evidence type="ECO:0000256" key="3">
    <source>
        <dbReference type="ARBA" id="ARBA00007931"/>
    </source>
</evidence>
<keyword evidence="6 7" id="KW-0472">Membrane</keyword>
<keyword evidence="10" id="KW-1185">Reference proteome</keyword>
<protein>
    <submittedName>
        <fullName evidence="9">M50 family metallopeptidase</fullName>
    </submittedName>
</protein>
<comment type="subcellular location">
    <subcellularLocation>
        <location evidence="2">Membrane</location>
        <topology evidence="2">Multi-pass membrane protein</topology>
    </subcellularLocation>
</comment>
<feature type="domain" description="Peptidase M50" evidence="8">
    <location>
        <begin position="39"/>
        <end position="176"/>
    </location>
</feature>
<evidence type="ECO:0000313" key="10">
    <source>
        <dbReference type="Proteomes" id="UP001516620"/>
    </source>
</evidence>
<dbReference type="Pfam" id="PF02163">
    <property type="entry name" value="Peptidase_M50"/>
    <property type="match status" value="1"/>
</dbReference>
<keyword evidence="4 7" id="KW-0812">Transmembrane</keyword>
<comment type="cofactor">
    <cofactor evidence="1">
        <name>Zn(2+)</name>
        <dbReference type="ChEBI" id="CHEBI:29105"/>
    </cofactor>
</comment>
<comment type="similarity">
    <text evidence="3">Belongs to the peptidase M50B family.</text>
</comment>
<evidence type="ECO:0000259" key="8">
    <source>
        <dbReference type="Pfam" id="PF02163"/>
    </source>
</evidence>
<keyword evidence="5 7" id="KW-1133">Transmembrane helix</keyword>